<protein>
    <submittedName>
        <fullName evidence="4">TetR family transcriptional regulator</fullName>
    </submittedName>
</protein>
<dbReference type="InterPro" id="IPR050109">
    <property type="entry name" value="HTH-type_TetR-like_transc_reg"/>
</dbReference>
<feature type="DNA-binding region" description="H-T-H motif" evidence="2">
    <location>
        <begin position="29"/>
        <end position="48"/>
    </location>
</feature>
<evidence type="ECO:0000256" key="2">
    <source>
        <dbReference type="PROSITE-ProRule" id="PRU00335"/>
    </source>
</evidence>
<accession>A0A6V8KB00</accession>
<dbReference type="EMBL" id="BLPF01000001">
    <property type="protein sequence ID" value="GFJ79631.1"/>
    <property type="molecule type" value="Genomic_DNA"/>
</dbReference>
<sequence length="195" mass="20521">MPPPNQRRRAQLADAAIALLARTGVHGVTHRSVEREAGLPAGTASNYFRSREALLVAVAERIGELHYADMDAAGAAFEPPAGSSTRARATDLIAASLLAAATVHRERYLAIFELRLESLRRPALVEALAALMRNSVAFTAGHHAALGLEIPPEAVPTLVTLYGGALFTLVSSPPEEITPELAHQLAAGIVRAALG</sequence>
<dbReference type="InterPro" id="IPR001647">
    <property type="entry name" value="HTH_TetR"/>
</dbReference>
<dbReference type="InterPro" id="IPR009057">
    <property type="entry name" value="Homeodomain-like_sf"/>
</dbReference>
<reference evidence="4 5" key="2">
    <citation type="submission" date="2020-03" db="EMBL/GenBank/DDBJ databases">
        <authorList>
            <person name="Ichikawa N."/>
            <person name="Kimura A."/>
            <person name="Kitahashi Y."/>
            <person name="Uohara A."/>
        </authorList>
    </citation>
    <scope>NUCLEOTIDE SEQUENCE [LARGE SCALE GENOMIC DNA]</scope>
    <source>
        <strain evidence="4 5">NBRC 108639</strain>
    </source>
</reference>
<dbReference type="GO" id="GO:0000976">
    <property type="term" value="F:transcription cis-regulatory region binding"/>
    <property type="evidence" value="ECO:0007669"/>
    <property type="project" value="TreeGrafter"/>
</dbReference>
<organism evidence="4 5">
    <name type="scientific">Phytohabitans houttuyneae</name>
    <dbReference type="NCBI Taxonomy" id="1076126"/>
    <lineage>
        <taxon>Bacteria</taxon>
        <taxon>Bacillati</taxon>
        <taxon>Actinomycetota</taxon>
        <taxon>Actinomycetes</taxon>
        <taxon>Micromonosporales</taxon>
        <taxon>Micromonosporaceae</taxon>
    </lineage>
</organism>
<proteinExistence type="predicted"/>
<reference evidence="4 5" key="1">
    <citation type="submission" date="2020-03" db="EMBL/GenBank/DDBJ databases">
        <title>Whole genome shotgun sequence of Phytohabitans houttuyneae NBRC 108639.</title>
        <authorList>
            <person name="Komaki H."/>
            <person name="Tamura T."/>
        </authorList>
    </citation>
    <scope>NUCLEOTIDE SEQUENCE [LARGE SCALE GENOMIC DNA]</scope>
    <source>
        <strain evidence="4 5">NBRC 108639</strain>
    </source>
</reference>
<evidence type="ECO:0000256" key="1">
    <source>
        <dbReference type="ARBA" id="ARBA00023125"/>
    </source>
</evidence>
<feature type="domain" description="HTH tetR-type" evidence="3">
    <location>
        <begin position="6"/>
        <end position="66"/>
    </location>
</feature>
<evidence type="ECO:0000313" key="5">
    <source>
        <dbReference type="Proteomes" id="UP000482800"/>
    </source>
</evidence>
<comment type="caution">
    <text evidence="4">The sequence shown here is derived from an EMBL/GenBank/DDBJ whole genome shotgun (WGS) entry which is preliminary data.</text>
</comment>
<name>A0A6V8KB00_9ACTN</name>
<keyword evidence="1 2" id="KW-0238">DNA-binding</keyword>
<dbReference type="RefSeq" id="WP_173057150.1">
    <property type="nucleotide sequence ID" value="NZ_BAABGO010000001.1"/>
</dbReference>
<dbReference type="GO" id="GO:0003700">
    <property type="term" value="F:DNA-binding transcription factor activity"/>
    <property type="evidence" value="ECO:0007669"/>
    <property type="project" value="TreeGrafter"/>
</dbReference>
<dbReference type="SUPFAM" id="SSF46689">
    <property type="entry name" value="Homeodomain-like"/>
    <property type="match status" value="1"/>
</dbReference>
<dbReference type="PROSITE" id="PS50977">
    <property type="entry name" value="HTH_TETR_2"/>
    <property type="match status" value="1"/>
</dbReference>
<dbReference type="PANTHER" id="PTHR30055:SF231">
    <property type="entry name" value="TRANSCRIPTIONAL REGULATORY PROTEIN (PROBABLY DEOR-FAMILY)-RELATED"/>
    <property type="match status" value="1"/>
</dbReference>
<dbReference type="InterPro" id="IPR041583">
    <property type="entry name" value="TetR_C_31"/>
</dbReference>
<evidence type="ECO:0000313" key="4">
    <source>
        <dbReference type="EMBL" id="GFJ79631.1"/>
    </source>
</evidence>
<dbReference type="Pfam" id="PF17940">
    <property type="entry name" value="TetR_C_31"/>
    <property type="match status" value="1"/>
</dbReference>
<keyword evidence="5" id="KW-1185">Reference proteome</keyword>
<dbReference type="Pfam" id="PF00440">
    <property type="entry name" value="TetR_N"/>
    <property type="match status" value="1"/>
</dbReference>
<gene>
    <name evidence="4" type="ORF">Phou_038110</name>
</gene>
<dbReference type="PANTHER" id="PTHR30055">
    <property type="entry name" value="HTH-TYPE TRANSCRIPTIONAL REGULATOR RUTR"/>
    <property type="match status" value="1"/>
</dbReference>
<dbReference type="Proteomes" id="UP000482800">
    <property type="component" value="Unassembled WGS sequence"/>
</dbReference>
<dbReference type="AlphaFoldDB" id="A0A6V8KB00"/>
<dbReference type="Gene3D" id="1.10.357.10">
    <property type="entry name" value="Tetracycline Repressor, domain 2"/>
    <property type="match status" value="1"/>
</dbReference>
<evidence type="ECO:0000259" key="3">
    <source>
        <dbReference type="PROSITE" id="PS50977"/>
    </source>
</evidence>